<evidence type="ECO:0000256" key="2">
    <source>
        <dbReference type="ARBA" id="ARBA00022737"/>
    </source>
</evidence>
<evidence type="ECO:0000313" key="4">
    <source>
        <dbReference type="Proteomes" id="UP001054902"/>
    </source>
</evidence>
<evidence type="ECO:0000256" key="1">
    <source>
        <dbReference type="ARBA" id="ARBA00022614"/>
    </source>
</evidence>
<keyword evidence="2" id="KW-0677">Repeat</keyword>
<reference evidence="3 4" key="1">
    <citation type="journal article" date="2021" name="Sci. Rep.">
        <title>The genome of the diatom Chaetoceros tenuissimus carries an ancient integrated fragment of an extant virus.</title>
        <authorList>
            <person name="Hongo Y."/>
            <person name="Kimura K."/>
            <person name="Takaki Y."/>
            <person name="Yoshida Y."/>
            <person name="Baba S."/>
            <person name="Kobayashi G."/>
            <person name="Nagasaki K."/>
            <person name="Hano T."/>
            <person name="Tomaru Y."/>
        </authorList>
    </citation>
    <scope>NUCLEOTIDE SEQUENCE [LARGE SCALE GENOMIC DNA]</scope>
    <source>
        <strain evidence="3 4">NIES-3715</strain>
    </source>
</reference>
<dbReference type="SUPFAM" id="SSF52047">
    <property type="entry name" value="RNI-like"/>
    <property type="match status" value="1"/>
</dbReference>
<evidence type="ECO:0008006" key="5">
    <source>
        <dbReference type="Google" id="ProtNLM"/>
    </source>
</evidence>
<dbReference type="AlphaFoldDB" id="A0AAD3CXL7"/>
<gene>
    <name evidence="3" type="ORF">CTEN210_10408</name>
</gene>
<evidence type="ECO:0000313" key="3">
    <source>
        <dbReference type="EMBL" id="GFH53932.1"/>
    </source>
</evidence>
<dbReference type="SMART" id="SM00365">
    <property type="entry name" value="LRR_SD22"/>
    <property type="match status" value="4"/>
</dbReference>
<sequence>MGNAKSAPKNKTGKSVVKLKTDTAYKTGVLSLCEHKLMEVPVKVFEITNLRVLDLSKNYLKKLPNRLNQLKTIKTLNLSDNKLIKGSLVPISTMTNMQTLLLSNNRIGLEKDGEQKLVGPHLPTLSEKMKTVKLDGNSLTMIPRAIYAPTLTKLESLDLSRNQINIIPEDFCKNLVSLTSLNLDHNLISSLPKEIGLLTKLKSLSIENNKIVVLRTNFDQTYPQPLPSELFKDTSLIDLSLKGNRMTNGQLNEFDGFESFMERRRKIKNKNIHGGALLDTTVCGLE</sequence>
<keyword evidence="1" id="KW-0433">Leucine-rich repeat</keyword>
<keyword evidence="4" id="KW-1185">Reference proteome</keyword>
<dbReference type="PANTHER" id="PTHR48051:SF1">
    <property type="entry name" value="RAS SUPPRESSOR PROTEIN 1"/>
    <property type="match status" value="1"/>
</dbReference>
<dbReference type="InterPro" id="IPR050216">
    <property type="entry name" value="LRR_domain-containing"/>
</dbReference>
<protein>
    <recommendedName>
        <fullName evidence="5">Leucine-rich repeat-containing protein 57</fullName>
    </recommendedName>
</protein>
<dbReference type="PANTHER" id="PTHR48051">
    <property type="match status" value="1"/>
</dbReference>
<comment type="caution">
    <text evidence="3">The sequence shown here is derived from an EMBL/GenBank/DDBJ whole genome shotgun (WGS) entry which is preliminary data.</text>
</comment>
<dbReference type="InterPro" id="IPR003591">
    <property type="entry name" value="Leu-rich_rpt_typical-subtyp"/>
</dbReference>
<dbReference type="SMART" id="SM00369">
    <property type="entry name" value="LRR_TYP"/>
    <property type="match status" value="5"/>
</dbReference>
<dbReference type="Pfam" id="PF13855">
    <property type="entry name" value="LRR_8"/>
    <property type="match status" value="2"/>
</dbReference>
<dbReference type="PRINTS" id="PR00019">
    <property type="entry name" value="LEURICHRPT"/>
</dbReference>
<name>A0AAD3CXL7_9STRA</name>
<accession>A0AAD3CXL7</accession>
<dbReference type="EMBL" id="BLLK01000047">
    <property type="protein sequence ID" value="GFH53932.1"/>
    <property type="molecule type" value="Genomic_DNA"/>
</dbReference>
<dbReference type="InterPro" id="IPR032675">
    <property type="entry name" value="LRR_dom_sf"/>
</dbReference>
<dbReference type="Gene3D" id="3.80.10.10">
    <property type="entry name" value="Ribonuclease Inhibitor"/>
    <property type="match status" value="2"/>
</dbReference>
<organism evidence="3 4">
    <name type="scientific">Chaetoceros tenuissimus</name>
    <dbReference type="NCBI Taxonomy" id="426638"/>
    <lineage>
        <taxon>Eukaryota</taxon>
        <taxon>Sar</taxon>
        <taxon>Stramenopiles</taxon>
        <taxon>Ochrophyta</taxon>
        <taxon>Bacillariophyta</taxon>
        <taxon>Coscinodiscophyceae</taxon>
        <taxon>Chaetocerotophycidae</taxon>
        <taxon>Chaetocerotales</taxon>
        <taxon>Chaetocerotaceae</taxon>
        <taxon>Chaetoceros</taxon>
    </lineage>
</organism>
<dbReference type="PROSITE" id="PS51450">
    <property type="entry name" value="LRR"/>
    <property type="match status" value="3"/>
</dbReference>
<dbReference type="Proteomes" id="UP001054902">
    <property type="component" value="Unassembled WGS sequence"/>
</dbReference>
<proteinExistence type="predicted"/>
<dbReference type="GO" id="GO:0005737">
    <property type="term" value="C:cytoplasm"/>
    <property type="evidence" value="ECO:0007669"/>
    <property type="project" value="TreeGrafter"/>
</dbReference>
<dbReference type="InterPro" id="IPR001611">
    <property type="entry name" value="Leu-rich_rpt"/>
</dbReference>